<dbReference type="Pfam" id="PF16220">
    <property type="entry name" value="DUF4880"/>
    <property type="match status" value="1"/>
</dbReference>
<dbReference type="Gene3D" id="2.60.120.1440">
    <property type="match status" value="1"/>
</dbReference>
<evidence type="ECO:0000259" key="3">
    <source>
        <dbReference type="Pfam" id="PF16220"/>
    </source>
</evidence>
<reference evidence="5" key="1">
    <citation type="journal article" date="2019" name="Int. J. Syst. Evol. Microbiol.">
        <title>The Global Catalogue of Microorganisms (GCM) 10K type strain sequencing project: providing services to taxonomists for standard genome sequencing and annotation.</title>
        <authorList>
            <consortium name="The Broad Institute Genomics Platform"/>
            <consortium name="The Broad Institute Genome Sequencing Center for Infectious Disease"/>
            <person name="Wu L."/>
            <person name="Ma J."/>
        </authorList>
    </citation>
    <scope>NUCLEOTIDE SEQUENCE [LARGE SCALE GENOMIC DNA]</scope>
    <source>
        <strain evidence="5">CCUG 51308</strain>
    </source>
</reference>
<dbReference type="EMBL" id="JBHTBR010000005">
    <property type="protein sequence ID" value="MFC7292695.1"/>
    <property type="molecule type" value="Genomic_DNA"/>
</dbReference>
<keyword evidence="5" id="KW-1185">Reference proteome</keyword>
<name>A0ABW2IPH9_9PROT</name>
<protein>
    <submittedName>
        <fullName evidence="4">FecR family protein</fullName>
    </submittedName>
</protein>
<keyword evidence="1" id="KW-1133">Transmembrane helix</keyword>
<dbReference type="Proteomes" id="UP001596492">
    <property type="component" value="Unassembled WGS sequence"/>
</dbReference>
<proteinExistence type="predicted"/>
<keyword evidence="1" id="KW-0812">Transmembrane</keyword>
<evidence type="ECO:0000313" key="5">
    <source>
        <dbReference type="Proteomes" id="UP001596492"/>
    </source>
</evidence>
<sequence length="349" mass="38498">MTAPKITSLPDLKKIEREAAHWFVRFDSGALSSEDHAAFVEWYHESQQHQDALERMSQFWGGLAVFQELKDHAANVDVVAAVRKDRNLLKTQTFKRVLVGALAASFLVSIGFGATYLTGQENPNYTSAFSTDIGEQKTVDLPDGSQILLNTNSVIEVAYSKDERVIELKQGEAFFDVASNLKKPFSVKTVNGVVTAVGTAFSVKVQEGDIDVLVTEGRVALAASGLGEVPVDGVEEAPATIEVSAGQSVIFAQKANRIDVVEPLALEKKVDWHDGILAFKGETLENVIADIGQYTDMQIEISDADLRQQKVVAYYRIGDLDEMFEALHLMANVEVERVSDHHVRLYREQ</sequence>
<dbReference type="InterPro" id="IPR012373">
    <property type="entry name" value="Ferrdict_sens_TM"/>
</dbReference>
<dbReference type="RefSeq" id="WP_382168335.1">
    <property type="nucleotide sequence ID" value="NZ_JBHTBR010000005.1"/>
</dbReference>
<evidence type="ECO:0000259" key="2">
    <source>
        <dbReference type="Pfam" id="PF04773"/>
    </source>
</evidence>
<feature type="domain" description="FecR protein" evidence="2">
    <location>
        <begin position="130"/>
        <end position="219"/>
    </location>
</feature>
<evidence type="ECO:0000256" key="1">
    <source>
        <dbReference type="SAM" id="Phobius"/>
    </source>
</evidence>
<dbReference type="PANTHER" id="PTHR30273:SF2">
    <property type="entry name" value="PROTEIN FECR"/>
    <property type="match status" value="1"/>
</dbReference>
<dbReference type="InterPro" id="IPR006860">
    <property type="entry name" value="FecR"/>
</dbReference>
<organism evidence="4 5">
    <name type="scientific">Hirschia litorea</name>
    <dbReference type="NCBI Taxonomy" id="1199156"/>
    <lineage>
        <taxon>Bacteria</taxon>
        <taxon>Pseudomonadati</taxon>
        <taxon>Pseudomonadota</taxon>
        <taxon>Alphaproteobacteria</taxon>
        <taxon>Hyphomonadales</taxon>
        <taxon>Hyphomonadaceae</taxon>
        <taxon>Hirschia</taxon>
    </lineage>
</organism>
<dbReference type="Pfam" id="PF04773">
    <property type="entry name" value="FecR"/>
    <property type="match status" value="1"/>
</dbReference>
<dbReference type="Gene3D" id="3.55.50.30">
    <property type="match status" value="1"/>
</dbReference>
<comment type="caution">
    <text evidence="4">The sequence shown here is derived from an EMBL/GenBank/DDBJ whole genome shotgun (WGS) entry which is preliminary data.</text>
</comment>
<dbReference type="InterPro" id="IPR032623">
    <property type="entry name" value="FecR_N"/>
</dbReference>
<feature type="transmembrane region" description="Helical" evidence="1">
    <location>
        <begin position="97"/>
        <end position="117"/>
    </location>
</feature>
<keyword evidence="1" id="KW-0472">Membrane</keyword>
<accession>A0ABW2IPH9</accession>
<gene>
    <name evidence="4" type="ORF">ACFQS8_13770</name>
</gene>
<evidence type="ECO:0000313" key="4">
    <source>
        <dbReference type="EMBL" id="MFC7292695.1"/>
    </source>
</evidence>
<dbReference type="PANTHER" id="PTHR30273">
    <property type="entry name" value="PERIPLASMIC SIGNAL SENSOR AND SIGMA FACTOR ACTIVATOR FECR-RELATED"/>
    <property type="match status" value="1"/>
</dbReference>
<dbReference type="PIRSF" id="PIRSF018266">
    <property type="entry name" value="FecR"/>
    <property type="match status" value="1"/>
</dbReference>
<feature type="domain" description="FecR N-terminal" evidence="3">
    <location>
        <begin position="17"/>
        <end position="58"/>
    </location>
</feature>